<keyword evidence="2" id="KW-1133">Transmembrane helix</keyword>
<keyword evidence="2" id="KW-0472">Membrane</keyword>
<evidence type="ECO:0000313" key="5">
    <source>
        <dbReference type="Proteomes" id="UP000002051"/>
    </source>
</evidence>
<feature type="compositionally biased region" description="Basic residues" evidence="1">
    <location>
        <begin position="55"/>
        <end position="64"/>
    </location>
</feature>
<keyword evidence="2 3" id="KW-0812">Transmembrane</keyword>
<dbReference type="Proteomes" id="UP000002051">
    <property type="component" value="Chromosome 4"/>
</dbReference>
<evidence type="ECO:0000313" key="4">
    <source>
        <dbReference type="EnsemblPlants" id="KEH30944"/>
    </source>
</evidence>
<keyword evidence="5" id="KW-1185">Reference proteome</keyword>
<reference evidence="3 5" key="2">
    <citation type="journal article" date="2014" name="BMC Genomics">
        <title>An improved genome release (version Mt4.0) for the model legume Medicago truncatula.</title>
        <authorList>
            <person name="Tang H."/>
            <person name="Krishnakumar V."/>
            <person name="Bidwell S."/>
            <person name="Rosen B."/>
            <person name="Chan A."/>
            <person name="Zhou S."/>
            <person name="Gentzbittel L."/>
            <person name="Childs K.L."/>
            <person name="Yandell M."/>
            <person name="Gundlach H."/>
            <person name="Mayer K.F."/>
            <person name="Schwartz D.C."/>
            <person name="Town C.D."/>
        </authorList>
    </citation>
    <scope>GENOME REANNOTATION</scope>
    <source>
        <strain evidence="3">A17</strain>
        <strain evidence="4 5">cv. Jemalong A17</strain>
    </source>
</reference>
<dbReference type="AlphaFoldDB" id="A0A072UMF4"/>
<accession>A0A072UMF4</accession>
<dbReference type="EMBL" id="CM001220">
    <property type="protein sequence ID" value="KEH30944.1"/>
    <property type="molecule type" value="Genomic_DNA"/>
</dbReference>
<feature type="transmembrane region" description="Helical" evidence="2">
    <location>
        <begin position="20"/>
        <end position="38"/>
    </location>
</feature>
<organism evidence="3 5">
    <name type="scientific">Medicago truncatula</name>
    <name type="common">Barrel medic</name>
    <name type="synonym">Medicago tribuloides</name>
    <dbReference type="NCBI Taxonomy" id="3880"/>
    <lineage>
        <taxon>Eukaryota</taxon>
        <taxon>Viridiplantae</taxon>
        <taxon>Streptophyta</taxon>
        <taxon>Embryophyta</taxon>
        <taxon>Tracheophyta</taxon>
        <taxon>Spermatophyta</taxon>
        <taxon>Magnoliopsida</taxon>
        <taxon>eudicotyledons</taxon>
        <taxon>Gunneridae</taxon>
        <taxon>Pentapetalae</taxon>
        <taxon>rosids</taxon>
        <taxon>fabids</taxon>
        <taxon>Fabales</taxon>
        <taxon>Fabaceae</taxon>
        <taxon>Papilionoideae</taxon>
        <taxon>50 kb inversion clade</taxon>
        <taxon>NPAAA clade</taxon>
        <taxon>Hologalegina</taxon>
        <taxon>IRL clade</taxon>
        <taxon>Trifolieae</taxon>
        <taxon>Medicago</taxon>
    </lineage>
</organism>
<dbReference type="HOGENOM" id="CLU_2625698_0_0_1"/>
<proteinExistence type="predicted"/>
<name>A0A072UMF4_MEDTR</name>
<evidence type="ECO:0000256" key="1">
    <source>
        <dbReference type="SAM" id="MobiDB-lite"/>
    </source>
</evidence>
<gene>
    <name evidence="3" type="ordered locus">MTR_4g088060</name>
</gene>
<reference evidence="3 5" key="1">
    <citation type="journal article" date="2011" name="Nature">
        <title>The Medicago genome provides insight into the evolution of rhizobial symbioses.</title>
        <authorList>
            <person name="Young N.D."/>
            <person name="Debelle F."/>
            <person name="Oldroyd G.E."/>
            <person name="Geurts R."/>
            <person name="Cannon S.B."/>
            <person name="Udvardi M.K."/>
            <person name="Benedito V.A."/>
            <person name="Mayer K.F."/>
            <person name="Gouzy J."/>
            <person name="Schoof H."/>
            <person name="Van de Peer Y."/>
            <person name="Proost S."/>
            <person name="Cook D.R."/>
            <person name="Meyers B.C."/>
            <person name="Spannagl M."/>
            <person name="Cheung F."/>
            <person name="De Mita S."/>
            <person name="Krishnakumar V."/>
            <person name="Gundlach H."/>
            <person name="Zhou S."/>
            <person name="Mudge J."/>
            <person name="Bharti A.K."/>
            <person name="Murray J.D."/>
            <person name="Naoumkina M.A."/>
            <person name="Rosen B."/>
            <person name="Silverstein K.A."/>
            <person name="Tang H."/>
            <person name="Rombauts S."/>
            <person name="Zhao P.X."/>
            <person name="Zhou P."/>
            <person name="Barbe V."/>
            <person name="Bardou P."/>
            <person name="Bechner M."/>
            <person name="Bellec A."/>
            <person name="Berger A."/>
            <person name="Berges H."/>
            <person name="Bidwell S."/>
            <person name="Bisseling T."/>
            <person name="Choisne N."/>
            <person name="Couloux A."/>
            <person name="Denny R."/>
            <person name="Deshpande S."/>
            <person name="Dai X."/>
            <person name="Doyle J.J."/>
            <person name="Dudez A.M."/>
            <person name="Farmer A.D."/>
            <person name="Fouteau S."/>
            <person name="Franken C."/>
            <person name="Gibelin C."/>
            <person name="Gish J."/>
            <person name="Goldstein S."/>
            <person name="Gonzalez A.J."/>
            <person name="Green P.J."/>
            <person name="Hallab A."/>
            <person name="Hartog M."/>
            <person name="Hua A."/>
            <person name="Humphray S.J."/>
            <person name="Jeong D.H."/>
            <person name="Jing Y."/>
            <person name="Jocker A."/>
            <person name="Kenton S.M."/>
            <person name="Kim D.J."/>
            <person name="Klee K."/>
            <person name="Lai H."/>
            <person name="Lang C."/>
            <person name="Lin S."/>
            <person name="Macmil S.L."/>
            <person name="Magdelenat G."/>
            <person name="Matthews L."/>
            <person name="McCorrison J."/>
            <person name="Monaghan E.L."/>
            <person name="Mun J.H."/>
            <person name="Najar F.Z."/>
            <person name="Nicholson C."/>
            <person name="Noirot C."/>
            <person name="O'Bleness M."/>
            <person name="Paule C.R."/>
            <person name="Poulain J."/>
            <person name="Prion F."/>
            <person name="Qin B."/>
            <person name="Qu C."/>
            <person name="Retzel E.F."/>
            <person name="Riddle C."/>
            <person name="Sallet E."/>
            <person name="Samain S."/>
            <person name="Samson N."/>
            <person name="Sanders I."/>
            <person name="Saurat O."/>
            <person name="Scarpelli C."/>
            <person name="Schiex T."/>
            <person name="Segurens B."/>
            <person name="Severin A.J."/>
            <person name="Sherrier D.J."/>
            <person name="Shi R."/>
            <person name="Sims S."/>
            <person name="Singer S.R."/>
            <person name="Sinharoy S."/>
            <person name="Sterck L."/>
            <person name="Viollet A."/>
            <person name="Wang B.B."/>
            <person name="Wang K."/>
            <person name="Wang M."/>
            <person name="Wang X."/>
            <person name="Warfsmann J."/>
            <person name="Weissenbach J."/>
            <person name="White D.D."/>
            <person name="White J.D."/>
            <person name="Wiley G.B."/>
            <person name="Wincker P."/>
            <person name="Xing Y."/>
            <person name="Yang L."/>
            <person name="Yao Z."/>
            <person name="Ying F."/>
            <person name="Zhai J."/>
            <person name="Zhou L."/>
            <person name="Zuber A."/>
            <person name="Denarie J."/>
            <person name="Dixon R.A."/>
            <person name="May G.D."/>
            <person name="Schwartz D.C."/>
            <person name="Rogers J."/>
            <person name="Quetier F."/>
            <person name="Town C.D."/>
            <person name="Roe B.A."/>
        </authorList>
    </citation>
    <scope>NUCLEOTIDE SEQUENCE [LARGE SCALE GENOMIC DNA]</scope>
    <source>
        <strain evidence="3">A17</strain>
        <strain evidence="4 5">cv. Jemalong A17</strain>
    </source>
</reference>
<evidence type="ECO:0000256" key="2">
    <source>
        <dbReference type="SAM" id="Phobius"/>
    </source>
</evidence>
<protein>
    <submittedName>
        <fullName evidence="3">Transmembrane protein, putative</fullName>
    </submittedName>
</protein>
<dbReference type="EnsemblPlants" id="KEH30944">
    <property type="protein sequence ID" value="KEH30944"/>
    <property type="gene ID" value="MTR_4g088060"/>
</dbReference>
<evidence type="ECO:0000313" key="3">
    <source>
        <dbReference type="EMBL" id="KEH30944.1"/>
    </source>
</evidence>
<sequence>MSENLNLLSLMDNFFVNFPTSSLFWTSSLTPAFIILGLSPSKLITYVLTSNHHHQHPALKKKSKQLAPNDFQTNQKVV</sequence>
<reference evidence="4" key="3">
    <citation type="submission" date="2015-04" db="UniProtKB">
        <authorList>
            <consortium name="EnsemblPlants"/>
        </authorList>
    </citation>
    <scope>IDENTIFICATION</scope>
    <source>
        <strain evidence="4">cv. Jemalong A17</strain>
    </source>
</reference>
<feature type="region of interest" description="Disordered" evidence="1">
    <location>
        <begin position="55"/>
        <end position="78"/>
    </location>
</feature>